<name>A0A2P2HVW7_9CRUS</name>
<evidence type="ECO:0000256" key="2">
    <source>
        <dbReference type="ARBA" id="ARBA00008142"/>
    </source>
</evidence>
<dbReference type="GO" id="GO:0006228">
    <property type="term" value="P:UTP biosynthetic process"/>
    <property type="evidence" value="ECO:0007669"/>
    <property type="project" value="InterPro"/>
</dbReference>
<evidence type="ECO:0000313" key="13">
    <source>
        <dbReference type="EMBL" id="LAC19894.1"/>
    </source>
</evidence>
<reference evidence="12" key="2">
    <citation type="journal article" date="2018" name="Biosci. Biotechnol. Biochem.">
        <title>Polysaccharide hydrolase of the hadal zone amphipods Hirondellea gigas.</title>
        <authorList>
            <person name="Kobayashi H."/>
            <person name="Nagahama T."/>
            <person name="Arai W."/>
            <person name="Sasagawa Y."/>
            <person name="Umeda M."/>
            <person name="Hayashi T."/>
            <person name="Nikaido I."/>
            <person name="Watanabe H."/>
            <person name="Oguri K."/>
            <person name="Kitazato H."/>
            <person name="Fujioka K."/>
            <person name="Kido Y."/>
            <person name="Takami H."/>
        </authorList>
    </citation>
    <scope>NUCLEOTIDE SEQUENCE</scope>
    <source>
        <tissue evidence="12">Whole body</tissue>
    </source>
</reference>
<keyword evidence="10" id="KW-0732">Signal</keyword>
<evidence type="ECO:0000256" key="6">
    <source>
        <dbReference type="ARBA" id="ARBA00022840"/>
    </source>
</evidence>
<evidence type="ECO:0000256" key="10">
    <source>
        <dbReference type="SAM" id="SignalP"/>
    </source>
</evidence>
<dbReference type="PANTHER" id="PTHR11349">
    <property type="entry name" value="NUCLEOSIDE DIPHOSPHATE KINASE"/>
    <property type="match status" value="1"/>
</dbReference>
<feature type="active site" description="Pros-phosphohistidine intermediate" evidence="7">
    <location>
        <position position="147"/>
    </location>
</feature>
<dbReference type="CDD" id="cd04413">
    <property type="entry name" value="NDPk_I"/>
    <property type="match status" value="1"/>
</dbReference>
<feature type="signal peptide" evidence="10">
    <location>
        <begin position="1"/>
        <end position="16"/>
    </location>
</feature>
<evidence type="ECO:0000256" key="8">
    <source>
        <dbReference type="RuleBase" id="RU004011"/>
    </source>
</evidence>
<evidence type="ECO:0000256" key="7">
    <source>
        <dbReference type="PROSITE-ProRule" id="PRU00706"/>
    </source>
</evidence>
<dbReference type="GO" id="GO:0004550">
    <property type="term" value="F:nucleoside diphosphate kinase activity"/>
    <property type="evidence" value="ECO:0007669"/>
    <property type="project" value="UniProtKB-EC"/>
</dbReference>
<reference evidence="13" key="1">
    <citation type="submission" date="2017-11" db="EMBL/GenBank/DDBJ databases">
        <title>The sensing device of the deep-sea amphipod.</title>
        <authorList>
            <person name="Kobayashi H."/>
            <person name="Nagahama T."/>
            <person name="Arai W."/>
            <person name="Sasagawa Y."/>
            <person name="Umeda M."/>
            <person name="Hayashi T."/>
            <person name="Nikaido I."/>
            <person name="Watanabe H."/>
            <person name="Oguri K."/>
            <person name="Kitazato H."/>
            <person name="Fujioka K."/>
            <person name="Kido Y."/>
            <person name="Takami H."/>
        </authorList>
    </citation>
    <scope>NUCLEOTIDE SEQUENCE</scope>
    <source>
        <tissue evidence="13">Whole body</tissue>
    </source>
</reference>
<dbReference type="NCBIfam" id="NF001908">
    <property type="entry name" value="PRK00668.1"/>
    <property type="match status" value="1"/>
</dbReference>
<dbReference type="InterPro" id="IPR023005">
    <property type="entry name" value="Nucleoside_diP_kinase_AS"/>
</dbReference>
<dbReference type="Pfam" id="PF00334">
    <property type="entry name" value="NDK"/>
    <property type="match status" value="1"/>
</dbReference>
<keyword evidence="5 9" id="KW-0418">Kinase</keyword>
<feature type="binding site" evidence="7">
    <location>
        <position position="134"/>
    </location>
    <ligand>
        <name>ATP</name>
        <dbReference type="ChEBI" id="CHEBI:30616"/>
    </ligand>
</feature>
<evidence type="ECO:0000313" key="12">
    <source>
        <dbReference type="EMBL" id="LAB65938.1"/>
    </source>
</evidence>
<dbReference type="EMBL" id="IACF01000130">
    <property type="protein sequence ID" value="LAB65938.1"/>
    <property type="molecule type" value="mRNA"/>
</dbReference>
<feature type="chain" id="PRO_5033765160" description="Nucleoside diphosphate kinase" evidence="10">
    <location>
        <begin position="17"/>
        <end position="181"/>
    </location>
</feature>
<comment type="catalytic activity">
    <reaction evidence="9">
        <text>a 2'-deoxyribonucleoside 5'-diphosphate + ATP = a 2'-deoxyribonucleoside 5'-triphosphate + ADP</text>
        <dbReference type="Rhea" id="RHEA:44640"/>
        <dbReference type="ChEBI" id="CHEBI:30616"/>
        <dbReference type="ChEBI" id="CHEBI:61560"/>
        <dbReference type="ChEBI" id="CHEBI:73316"/>
        <dbReference type="ChEBI" id="CHEBI:456216"/>
        <dbReference type="EC" id="2.7.4.6"/>
    </reaction>
</comment>
<comment type="cofactor">
    <cofactor evidence="1">
        <name>Mg(2+)</name>
        <dbReference type="ChEBI" id="CHEBI:18420"/>
    </cofactor>
</comment>
<organism evidence="12">
    <name type="scientific">Hirondellea gigas</name>
    <dbReference type="NCBI Taxonomy" id="1518452"/>
    <lineage>
        <taxon>Eukaryota</taxon>
        <taxon>Metazoa</taxon>
        <taxon>Ecdysozoa</taxon>
        <taxon>Arthropoda</taxon>
        <taxon>Crustacea</taxon>
        <taxon>Multicrustacea</taxon>
        <taxon>Malacostraca</taxon>
        <taxon>Eumalacostraca</taxon>
        <taxon>Peracarida</taxon>
        <taxon>Amphipoda</taxon>
        <taxon>Amphilochidea</taxon>
        <taxon>Lysianassida</taxon>
        <taxon>Lysianassidira</taxon>
        <taxon>Lysianassoidea</taxon>
        <taxon>Lysianassidae</taxon>
        <taxon>Hirondellea</taxon>
    </lineage>
</organism>
<dbReference type="PROSITE" id="PS00469">
    <property type="entry name" value="NDPK"/>
    <property type="match status" value="1"/>
</dbReference>
<feature type="binding site" evidence="7">
    <location>
        <position position="117"/>
    </location>
    <ligand>
        <name>ATP</name>
        <dbReference type="ChEBI" id="CHEBI:30616"/>
    </ligand>
</feature>
<evidence type="ECO:0000256" key="1">
    <source>
        <dbReference type="ARBA" id="ARBA00001946"/>
    </source>
</evidence>
<keyword evidence="3 9" id="KW-0808">Transferase</keyword>
<dbReference type="HAMAP" id="MF_00451">
    <property type="entry name" value="NDP_kinase"/>
    <property type="match status" value="1"/>
</dbReference>
<evidence type="ECO:0000256" key="5">
    <source>
        <dbReference type="ARBA" id="ARBA00022777"/>
    </source>
</evidence>
<dbReference type="PROSITE" id="PS51374">
    <property type="entry name" value="NDPK_LIKE"/>
    <property type="match status" value="1"/>
</dbReference>
<dbReference type="GO" id="GO:0005524">
    <property type="term" value="F:ATP binding"/>
    <property type="evidence" value="ECO:0007669"/>
    <property type="project" value="UniProtKB-KW"/>
</dbReference>
<dbReference type="InterPro" id="IPR001564">
    <property type="entry name" value="Nucleoside_diP_kinase"/>
</dbReference>
<dbReference type="SUPFAM" id="SSF54919">
    <property type="entry name" value="Nucleoside diphosphate kinase, NDK"/>
    <property type="match status" value="1"/>
</dbReference>
<dbReference type="AlphaFoldDB" id="A0A2P2HVW7"/>
<feature type="binding site" evidence="7">
    <location>
        <position position="41"/>
    </location>
    <ligand>
        <name>ATP</name>
        <dbReference type="ChEBI" id="CHEBI:30616"/>
    </ligand>
</feature>
<feature type="binding site" evidence="7">
    <location>
        <position position="123"/>
    </location>
    <ligand>
        <name>ATP</name>
        <dbReference type="ChEBI" id="CHEBI:30616"/>
    </ligand>
</feature>
<dbReference type="GO" id="GO:0006183">
    <property type="term" value="P:GTP biosynthetic process"/>
    <property type="evidence" value="ECO:0007669"/>
    <property type="project" value="InterPro"/>
</dbReference>
<dbReference type="EC" id="2.7.4.6" evidence="9"/>
<dbReference type="PRINTS" id="PR01243">
    <property type="entry name" value="NUCDPKINASE"/>
</dbReference>
<protein>
    <recommendedName>
        <fullName evidence="9">Nucleoside diphosphate kinase</fullName>
        <ecNumber evidence="9">2.7.4.6</ecNumber>
    </recommendedName>
</protein>
<feature type="binding site" evidence="7">
    <location>
        <position position="144"/>
    </location>
    <ligand>
        <name>ATP</name>
        <dbReference type="ChEBI" id="CHEBI:30616"/>
    </ligand>
</feature>
<sequence length="181" mass="20257">MLASLAALLAYVVTRLTPNLQTVYKSTNNSMATERTFIAVKPDGVQRNLSGEIIKRFENKGFKLVAMKLVMSTEEQLKQHYADLSALPFFPGLVKFMSSGPILAMCWEGTNVVKTARIMMGETKPFDSKPGTIRGDYCIEVGRNIIHGSDSVESANKEIALWFKPEELLSWTQATQAWIYE</sequence>
<evidence type="ECO:0000259" key="11">
    <source>
        <dbReference type="SMART" id="SM00562"/>
    </source>
</evidence>
<dbReference type="Gene3D" id="3.30.70.141">
    <property type="entry name" value="Nucleoside diphosphate kinase-like domain"/>
    <property type="match status" value="1"/>
</dbReference>
<dbReference type="SMART" id="SM00562">
    <property type="entry name" value="NDK"/>
    <property type="match status" value="1"/>
</dbReference>
<feature type="domain" description="Nucleoside diphosphate kinase-like" evidence="11">
    <location>
        <begin position="33"/>
        <end position="170"/>
    </location>
</feature>
<evidence type="ECO:0000256" key="9">
    <source>
        <dbReference type="RuleBase" id="RU004013"/>
    </source>
</evidence>
<comment type="similarity">
    <text evidence="2 7 8">Belongs to the NDK family.</text>
</comment>
<accession>A0A2P2HVW7</accession>
<dbReference type="FunFam" id="3.30.70.141:FF:000002">
    <property type="entry name" value="Nucleoside diphosphate kinase"/>
    <property type="match status" value="1"/>
</dbReference>
<dbReference type="InterPro" id="IPR034907">
    <property type="entry name" value="NDK-like_dom"/>
</dbReference>
<proteinExistence type="evidence at transcript level"/>
<keyword evidence="6 9" id="KW-0067">ATP-binding</keyword>
<feature type="binding site" evidence="7">
    <location>
        <position position="89"/>
    </location>
    <ligand>
        <name>ATP</name>
        <dbReference type="ChEBI" id="CHEBI:30616"/>
    </ligand>
</feature>
<dbReference type="GO" id="GO:0006241">
    <property type="term" value="P:CTP biosynthetic process"/>
    <property type="evidence" value="ECO:0007669"/>
    <property type="project" value="InterPro"/>
</dbReference>
<dbReference type="EMBL" id="IACT01000483">
    <property type="protein sequence ID" value="LAC19894.1"/>
    <property type="molecule type" value="mRNA"/>
</dbReference>
<evidence type="ECO:0000256" key="3">
    <source>
        <dbReference type="ARBA" id="ARBA00022679"/>
    </source>
</evidence>
<evidence type="ECO:0000256" key="4">
    <source>
        <dbReference type="ARBA" id="ARBA00022741"/>
    </source>
</evidence>
<dbReference type="InterPro" id="IPR036850">
    <property type="entry name" value="NDK-like_dom_sf"/>
</dbReference>
<keyword evidence="4 9" id="KW-0547">Nucleotide-binding</keyword>